<dbReference type="InterPro" id="IPR006553">
    <property type="entry name" value="Leu-rich_rpt_Cys-con_subtyp"/>
</dbReference>
<feature type="compositionally biased region" description="Low complexity" evidence="1">
    <location>
        <begin position="100"/>
        <end position="126"/>
    </location>
</feature>
<dbReference type="EMBL" id="KV454539">
    <property type="protein sequence ID" value="ODV68698.1"/>
    <property type="molecule type" value="Genomic_DNA"/>
</dbReference>
<dbReference type="InterPro" id="IPR057207">
    <property type="entry name" value="FBXL15_LRR"/>
</dbReference>
<dbReference type="AlphaFoldDB" id="A0A1E4RN44"/>
<dbReference type="Proteomes" id="UP000095085">
    <property type="component" value="Unassembled WGS sequence"/>
</dbReference>
<dbReference type="STRING" id="984485.A0A1E4RN44"/>
<feature type="region of interest" description="Disordered" evidence="1">
    <location>
        <begin position="100"/>
        <end position="127"/>
    </location>
</feature>
<feature type="domain" description="F-box/LRR-repeat protein 15-like leucin rich repeat" evidence="2">
    <location>
        <begin position="324"/>
        <end position="474"/>
    </location>
</feature>
<evidence type="ECO:0000313" key="4">
    <source>
        <dbReference type="Proteomes" id="UP000095085"/>
    </source>
</evidence>
<dbReference type="SUPFAM" id="SSF52047">
    <property type="entry name" value="RNI-like"/>
    <property type="match status" value="1"/>
</dbReference>
<evidence type="ECO:0000256" key="1">
    <source>
        <dbReference type="SAM" id="MobiDB-lite"/>
    </source>
</evidence>
<gene>
    <name evidence="3" type="ORF">HYPBUDRAFT_160553</name>
</gene>
<accession>A0A1E4RN44</accession>
<dbReference type="Pfam" id="PF25372">
    <property type="entry name" value="DUF7885"/>
    <property type="match status" value="1"/>
</dbReference>
<dbReference type="CDD" id="cd09293">
    <property type="entry name" value="AMN1"/>
    <property type="match status" value="1"/>
</dbReference>
<protein>
    <recommendedName>
        <fullName evidence="2">F-box/LRR-repeat protein 15-like leucin rich repeat domain-containing protein</fullName>
    </recommendedName>
</protein>
<reference evidence="4" key="1">
    <citation type="submission" date="2016-05" db="EMBL/GenBank/DDBJ databases">
        <title>Comparative genomics of biotechnologically important yeasts.</title>
        <authorList>
            <consortium name="DOE Joint Genome Institute"/>
            <person name="Riley R."/>
            <person name="Haridas S."/>
            <person name="Wolfe K.H."/>
            <person name="Lopes M.R."/>
            <person name="Hittinger C.T."/>
            <person name="Goker M."/>
            <person name="Salamov A."/>
            <person name="Wisecaver J."/>
            <person name="Long T.M."/>
            <person name="Aerts A.L."/>
            <person name="Barry K."/>
            <person name="Choi C."/>
            <person name="Clum A."/>
            <person name="Coughlan A.Y."/>
            <person name="Deshpande S."/>
            <person name="Douglass A.P."/>
            <person name="Hanson S.J."/>
            <person name="Klenk H.-P."/>
            <person name="Labutti K."/>
            <person name="Lapidus A."/>
            <person name="Lindquist E."/>
            <person name="Lipzen A."/>
            <person name="Meier-Kolthoff J.P."/>
            <person name="Ohm R.A."/>
            <person name="Otillar R.P."/>
            <person name="Pangilinan J."/>
            <person name="Peng Y."/>
            <person name="Rokas A."/>
            <person name="Rosa C.A."/>
            <person name="Scheuner C."/>
            <person name="Sibirny A.A."/>
            <person name="Slot J.C."/>
            <person name="Stielow J.B."/>
            <person name="Sun H."/>
            <person name="Kurtzman C.P."/>
            <person name="Blackwell M."/>
            <person name="Grigoriev I.V."/>
            <person name="Jeffries T.W."/>
        </authorList>
    </citation>
    <scope>NUCLEOTIDE SEQUENCE [LARGE SCALE GENOMIC DNA]</scope>
    <source>
        <strain evidence="4">NRRL Y-1933</strain>
    </source>
</reference>
<sequence>MKIFPISANETKPLPYAEDEDNHIYKYVPTESNDGKRSNSKRSKVNPSPVYNPFNISRCKTFAQRNRRRNVSSCISRKASSNSIESLRLESEFSFNYPSNNNSDSSDLESLPDLSSSDDTTPLSSPVNHLRTKHVFLPDVLDKPKSLLNELQEVNKKPSIFDIPELVYKIVSYAEEERIPQENTPVYRRPLSYNHAFLIHGDREQAQRIMVEETQENSVNQKPGLLYNLLQVNQLFNQVSKERLYSKIYFDDEIKFIKFINHLISSKPVVKIKPKLFVLHKLYSVKQKTLEVLKKYIDFSHCEWIEIYMCPKLYPPKEMLTNSQLKKLVITGSKVIDDEFLIRVSQNCYHLNTLDIRACELVGDGGIYHIASKCTELTNVNFGRKNKGNLITDSSINKLIKNNCQLNTVGLAGCNITDRTIWDLAIYCNESLNRLSLNNCQLVTNQSIPIILSSHFYWNNLSVLELRFVPQLSQFQSLIEFKRRQEYKGISILIELCETLMIRWRQEELEMDKIISEQIFQDILTWVNESDDEDGSYQALLQLRRFSIV</sequence>
<dbReference type="RefSeq" id="XP_020077765.1">
    <property type="nucleotide sequence ID" value="XM_020222496.1"/>
</dbReference>
<dbReference type="GO" id="GO:0031146">
    <property type="term" value="P:SCF-dependent proteasomal ubiquitin-dependent protein catabolic process"/>
    <property type="evidence" value="ECO:0007669"/>
    <property type="project" value="TreeGrafter"/>
</dbReference>
<feature type="region of interest" description="Disordered" evidence="1">
    <location>
        <begin position="1"/>
        <end position="52"/>
    </location>
</feature>
<dbReference type="OrthoDB" id="550575at2759"/>
<evidence type="ECO:0000313" key="3">
    <source>
        <dbReference type="EMBL" id="ODV68698.1"/>
    </source>
</evidence>
<dbReference type="SMART" id="SM00367">
    <property type="entry name" value="LRR_CC"/>
    <property type="match status" value="4"/>
</dbReference>
<dbReference type="GO" id="GO:0019005">
    <property type="term" value="C:SCF ubiquitin ligase complex"/>
    <property type="evidence" value="ECO:0007669"/>
    <property type="project" value="TreeGrafter"/>
</dbReference>
<proteinExistence type="predicted"/>
<dbReference type="InterPro" id="IPR032675">
    <property type="entry name" value="LRR_dom_sf"/>
</dbReference>
<name>A0A1E4RN44_9ASCO</name>
<keyword evidence="4" id="KW-1185">Reference proteome</keyword>
<dbReference type="GeneID" id="30997045"/>
<dbReference type="PANTHER" id="PTHR13318:SF190">
    <property type="entry name" value="PARTNER OF PAIRED, ISOFORM B"/>
    <property type="match status" value="1"/>
</dbReference>
<organism evidence="3 4">
    <name type="scientific">Hyphopichia burtonii NRRL Y-1933</name>
    <dbReference type="NCBI Taxonomy" id="984485"/>
    <lineage>
        <taxon>Eukaryota</taxon>
        <taxon>Fungi</taxon>
        <taxon>Dikarya</taxon>
        <taxon>Ascomycota</taxon>
        <taxon>Saccharomycotina</taxon>
        <taxon>Pichiomycetes</taxon>
        <taxon>Debaryomycetaceae</taxon>
        <taxon>Hyphopichia</taxon>
    </lineage>
</organism>
<dbReference type="Gene3D" id="3.80.10.10">
    <property type="entry name" value="Ribonuclease Inhibitor"/>
    <property type="match status" value="1"/>
</dbReference>
<evidence type="ECO:0000259" key="2">
    <source>
        <dbReference type="Pfam" id="PF25372"/>
    </source>
</evidence>
<dbReference type="PANTHER" id="PTHR13318">
    <property type="entry name" value="PARTNER OF PAIRED, ISOFORM B-RELATED"/>
    <property type="match status" value="1"/>
</dbReference>